<evidence type="ECO:0000259" key="5">
    <source>
        <dbReference type="PROSITE" id="PS51460"/>
    </source>
</evidence>
<accession>A0A4Q1BN64</accession>
<evidence type="ECO:0000256" key="4">
    <source>
        <dbReference type="SAM" id="MobiDB-lite"/>
    </source>
</evidence>
<dbReference type="PROSITE" id="PS51460">
    <property type="entry name" value="GAR"/>
    <property type="match status" value="1"/>
</dbReference>
<feature type="compositionally biased region" description="Low complexity" evidence="4">
    <location>
        <begin position="1250"/>
        <end position="1269"/>
    </location>
</feature>
<evidence type="ECO:0000256" key="2">
    <source>
        <dbReference type="ARBA" id="ARBA00022490"/>
    </source>
</evidence>
<keyword evidence="3" id="KW-0206">Cytoskeleton</keyword>
<protein>
    <recommendedName>
        <fullName evidence="5">GAR domain-containing protein</fullName>
    </recommendedName>
</protein>
<reference evidence="6 7" key="1">
    <citation type="submission" date="2016-06" db="EMBL/GenBank/DDBJ databases">
        <title>Evolution of pathogenesis and genome organization in the Tremellales.</title>
        <authorList>
            <person name="Cuomo C."/>
            <person name="Litvintseva A."/>
            <person name="Heitman J."/>
            <person name="Chen Y."/>
            <person name="Sun S."/>
            <person name="Springer D."/>
            <person name="Dromer F."/>
            <person name="Young S."/>
            <person name="Zeng Q."/>
            <person name="Chapman S."/>
            <person name="Gujja S."/>
            <person name="Saif S."/>
            <person name="Birren B."/>
        </authorList>
    </citation>
    <scope>NUCLEOTIDE SEQUENCE [LARGE SCALE GENOMIC DNA]</scope>
    <source>
        <strain evidence="6 7">ATCC 28783</strain>
    </source>
</reference>
<evidence type="ECO:0000256" key="3">
    <source>
        <dbReference type="ARBA" id="ARBA00023212"/>
    </source>
</evidence>
<proteinExistence type="predicted"/>
<evidence type="ECO:0000313" key="7">
    <source>
        <dbReference type="Proteomes" id="UP000289152"/>
    </source>
</evidence>
<comment type="subcellular location">
    <subcellularLocation>
        <location evidence="1">Cytoplasm</location>
        <location evidence="1">Cytoskeleton</location>
    </subcellularLocation>
</comment>
<feature type="domain" description="GAR" evidence="5">
    <location>
        <begin position="1140"/>
        <end position="1226"/>
    </location>
</feature>
<dbReference type="GO" id="GO:0008017">
    <property type="term" value="F:microtubule binding"/>
    <property type="evidence" value="ECO:0007669"/>
    <property type="project" value="InterPro"/>
</dbReference>
<dbReference type="Pfam" id="PF02187">
    <property type="entry name" value="GAS2"/>
    <property type="match status" value="1"/>
</dbReference>
<evidence type="ECO:0000256" key="1">
    <source>
        <dbReference type="ARBA" id="ARBA00004245"/>
    </source>
</evidence>
<feature type="region of interest" description="Disordered" evidence="4">
    <location>
        <begin position="235"/>
        <end position="272"/>
    </location>
</feature>
<feature type="compositionally biased region" description="Polar residues" evidence="4">
    <location>
        <begin position="261"/>
        <end position="272"/>
    </location>
</feature>
<keyword evidence="7" id="KW-1185">Reference proteome</keyword>
<organism evidence="6 7">
    <name type="scientific">Tremella mesenterica</name>
    <name type="common">Jelly fungus</name>
    <dbReference type="NCBI Taxonomy" id="5217"/>
    <lineage>
        <taxon>Eukaryota</taxon>
        <taxon>Fungi</taxon>
        <taxon>Dikarya</taxon>
        <taxon>Basidiomycota</taxon>
        <taxon>Agaricomycotina</taxon>
        <taxon>Tremellomycetes</taxon>
        <taxon>Tremellales</taxon>
        <taxon>Tremellaceae</taxon>
        <taxon>Tremella</taxon>
    </lineage>
</organism>
<sequence length="1301" mass="145837">MSELSENSDLNIDNDLKDLTSEDAEELKAFSEKRRWFESKLKVLTSLPSVYPFLHPVLEHDGSDVIRQGASTSSWQLPSEIEVRQAQQDRDVLEDEILAFDGGELARIRAKVRALTSVPLAPPSTHIVSVALDLVVLADRLLKLLRQRRDLLHLTALRLRWDKLRGHIRLECESIVAEIGTVVGEAGRWRPTISTSARHRTRNSLDQPFRNTPSLISVVATETPQTPKRIVSSSIASTPDHVQRSSDSSGMKTPLVKPTSRHSIGTSSPSSLKRSLLHTKLSNLHIRYDQLQSMFVSPGSKALDDMVDLAPHLKGLGDTRGPNDIKTPGSVPDQLLDIQDELDSRVQDVSGRISWCEELERQWERADSYHQAVSGAAELATDLFHDILQVRQGEIEYDASRLQSRLSEAEAALPKEVDDTFPTPSHSAYPSHTEYNVWLCQFLSSARRDAAKQIADCSRLVKLLGQFTDANDSILTFTPKVESFVHQATRTLTLLRQGTSSIPRPSPDVAQLEQYGNQWFAAVPEWLEIAHMFELADPVCDRLQLAVTKRQVAARGMSEMTQSLVTNPAELVNETAADVLNESSIVVEEVRNEARMVALDLEIMPLAVRCIEASKSIMIELLDVRTVVTEAIRASDQMNQQTDFGRRFQNTLDIPATQFFNCFDEVHALITNRGQIERFRPLETYLQNMRSRTQQEIRSTHDLVVSWKAVRDQAKVVRDIEQESVEWVARVQQSIDDTPTEENPDALKGMKESVTRWNTSLLERLPQLTVAHAAIEVSREPVEEMSPSLISKYSGAFRLTPPDTPPLSSEGSVPEVDIAEHLEHLDEEARVRVNEAQARVAAALHHALHPPPPPQDDSFESARRLDKSILKETQRQEKNRLISRLLALDLASIVMPPEVEDDVESLGVRLPDKDSLALIRDEVKAITVEVEDKLPADELFMELETARSQIARLDQLEEFTFSVEQADKIISEILVIIDMDLDHEVFLKQASAAMTKVEEASTELRDDLRVRFEIRRLRNTLKMIESIDKPTENESSETESSISTPPTVSPRSIQSTHSSMRAAFTPRSIFSPDAPRYRATSGSQIPHHLSRIPISTSPGPHANRLSHVSSHMRSFSSELPIISSTPRPLPVTPKRRYVSNPRSKLDVAVGKVVNKLKVHVPVVPVNQEIAPLEEGWETETGSYWIGAKGRARLCYCRILRSKMVMVRVGGGWCELSQFLQDHFSELTEPMPSPNLTTSARLGSPAPHTPLPSRSLSRSLSNSVASQLSPMHYLRKASDSPTVRDAQREQYARPSPSHNRRP</sequence>
<name>A0A4Q1BN64_TREME</name>
<dbReference type="InterPro" id="IPR036534">
    <property type="entry name" value="GAR_dom_sf"/>
</dbReference>
<gene>
    <name evidence="6" type="ORF">M231_03384</name>
</gene>
<dbReference type="Gene3D" id="3.30.920.20">
    <property type="entry name" value="Gas2-like domain"/>
    <property type="match status" value="1"/>
</dbReference>
<dbReference type="VEuPathDB" id="FungiDB:TREMEDRAFT_73481"/>
<dbReference type="EMBL" id="SDIL01000033">
    <property type="protein sequence ID" value="RXK39305.1"/>
    <property type="molecule type" value="Genomic_DNA"/>
</dbReference>
<feature type="region of interest" description="Disordered" evidence="4">
    <location>
        <begin position="1229"/>
        <end position="1301"/>
    </location>
</feature>
<feature type="region of interest" description="Disordered" evidence="4">
    <location>
        <begin position="1026"/>
        <end position="1099"/>
    </location>
</feature>
<dbReference type="OrthoDB" id="10017054at2759"/>
<dbReference type="GO" id="GO:0005856">
    <property type="term" value="C:cytoskeleton"/>
    <property type="evidence" value="ECO:0007669"/>
    <property type="project" value="UniProtKB-SubCell"/>
</dbReference>
<dbReference type="InterPro" id="IPR003108">
    <property type="entry name" value="GAR_dom"/>
</dbReference>
<evidence type="ECO:0000313" key="6">
    <source>
        <dbReference type="EMBL" id="RXK39305.1"/>
    </source>
</evidence>
<feature type="compositionally biased region" description="Low complexity" evidence="4">
    <location>
        <begin position="1038"/>
        <end position="1052"/>
    </location>
</feature>
<dbReference type="Proteomes" id="UP000289152">
    <property type="component" value="Unassembled WGS sequence"/>
</dbReference>
<keyword evidence="2" id="KW-0963">Cytoplasm</keyword>
<dbReference type="SUPFAM" id="SSF143575">
    <property type="entry name" value="GAS2 domain-like"/>
    <property type="match status" value="1"/>
</dbReference>
<comment type="caution">
    <text evidence="6">The sequence shown here is derived from an EMBL/GenBank/DDBJ whole genome shotgun (WGS) entry which is preliminary data.</text>
</comment>
<dbReference type="InParanoid" id="A0A4Q1BN64"/>